<dbReference type="EMBL" id="CP025408">
    <property type="protein sequence ID" value="AUH33554.1"/>
    <property type="molecule type" value="Genomic_DNA"/>
</dbReference>
<dbReference type="SUPFAM" id="SSF53187">
    <property type="entry name" value="Zn-dependent exopeptidases"/>
    <property type="match status" value="1"/>
</dbReference>
<dbReference type="Gene3D" id="3.40.630.40">
    <property type="entry name" value="Zn-dependent exopeptidases"/>
    <property type="match status" value="1"/>
</dbReference>
<organism evidence="1 2">
    <name type="scientific">Paracoccus tegillarcae</name>
    <dbReference type="NCBI Taxonomy" id="1529068"/>
    <lineage>
        <taxon>Bacteria</taxon>
        <taxon>Pseudomonadati</taxon>
        <taxon>Pseudomonadota</taxon>
        <taxon>Alphaproteobacteria</taxon>
        <taxon>Rhodobacterales</taxon>
        <taxon>Paracoccaceae</taxon>
        <taxon>Paracoccus</taxon>
    </lineage>
</organism>
<name>A0A2K9EW93_9RHOB</name>
<dbReference type="InterPro" id="IPR007709">
    <property type="entry name" value="N-FG_amidohydro"/>
</dbReference>
<dbReference type="RefSeq" id="WP_101460223.1">
    <property type="nucleotide sequence ID" value="NZ_CP025408.1"/>
</dbReference>
<keyword evidence="1" id="KW-0378">Hydrolase</keyword>
<accession>A0A2K9EW93</accession>
<dbReference type="GO" id="GO:0016787">
    <property type="term" value="F:hydrolase activity"/>
    <property type="evidence" value="ECO:0007669"/>
    <property type="project" value="UniProtKB-KW"/>
</dbReference>
<dbReference type="Proteomes" id="UP000233742">
    <property type="component" value="Chromosome"/>
</dbReference>
<sequence length="288" mass="31647">MTDTAPAFILTRPRHWANGVIFASPHSGCIYPDWFLASSRLPLNLLRSSEDAFIDRLIACAPDFGAVALSACYPRALVDLNRGTEEIDPLVVTGAPRAPQNQRTMAGLGVIPRVVSQGRTIHKKPITRSEADRRLAAYWHPYHDALSSLITEAHRRFGQAVLIDMHSMPRDALGNLSRPRPDIVLGNRHGKSASAHVSDAVTSACEDEGWQLRRNSPFSGAYIASTYGAPARNIHVVQLEIDRSLYMDEATLTPLPEFDDVAARISRIVRRLSVLDCAGRPPRSVAAE</sequence>
<protein>
    <submittedName>
        <fullName evidence="1">N-formylglutamate amidohydrolase</fullName>
    </submittedName>
</protein>
<dbReference type="Pfam" id="PF05013">
    <property type="entry name" value="FGase"/>
    <property type="match status" value="1"/>
</dbReference>
<dbReference type="KEGG" id="paro:CUV01_09280"/>
<dbReference type="OrthoDB" id="9802050at2"/>
<reference evidence="1 2" key="1">
    <citation type="submission" date="2017-12" db="EMBL/GenBank/DDBJ databases">
        <authorList>
            <person name="Hurst M.R.H."/>
        </authorList>
    </citation>
    <scope>NUCLEOTIDE SEQUENCE [LARGE SCALE GENOMIC DNA]</scope>
    <source>
        <strain evidence="1 2">BM15</strain>
    </source>
</reference>
<evidence type="ECO:0000313" key="2">
    <source>
        <dbReference type="Proteomes" id="UP000233742"/>
    </source>
</evidence>
<keyword evidence="2" id="KW-1185">Reference proteome</keyword>
<dbReference type="AlphaFoldDB" id="A0A2K9EW93"/>
<proteinExistence type="predicted"/>
<evidence type="ECO:0000313" key="1">
    <source>
        <dbReference type="EMBL" id="AUH33554.1"/>
    </source>
</evidence>
<gene>
    <name evidence="1" type="ORF">CUV01_09280</name>
</gene>